<dbReference type="AlphaFoldDB" id="A0A940NS63"/>
<keyword evidence="2" id="KW-1185">Reference proteome</keyword>
<gene>
    <name evidence="1" type="ORF">J5Y03_01785</name>
</gene>
<reference evidence="1" key="1">
    <citation type="submission" date="2021-04" db="EMBL/GenBank/DDBJ databases">
        <title>Genome seq and assembly of Bacillus sp.</title>
        <authorList>
            <person name="Chhetri G."/>
        </authorList>
    </citation>
    <scope>NUCLEOTIDE SEQUENCE</scope>
    <source>
        <strain evidence="1">RG28</strain>
    </source>
</reference>
<dbReference type="SUPFAM" id="SSF116965">
    <property type="entry name" value="Hypothetical protein MPN330"/>
    <property type="match status" value="1"/>
</dbReference>
<protein>
    <submittedName>
        <fullName evidence="1">Uncharacterized protein</fullName>
    </submittedName>
</protein>
<dbReference type="EMBL" id="JAGIYQ010000001">
    <property type="protein sequence ID" value="MBP0723913.1"/>
    <property type="molecule type" value="Genomic_DNA"/>
</dbReference>
<name>A0A940NS63_9BACI</name>
<organism evidence="1 2">
    <name type="scientific">Gottfriedia endophytica</name>
    <dbReference type="NCBI Taxonomy" id="2820819"/>
    <lineage>
        <taxon>Bacteria</taxon>
        <taxon>Bacillati</taxon>
        <taxon>Bacillota</taxon>
        <taxon>Bacilli</taxon>
        <taxon>Bacillales</taxon>
        <taxon>Bacillaceae</taxon>
        <taxon>Gottfriedia</taxon>
    </lineage>
</organism>
<comment type="caution">
    <text evidence="1">The sequence shown here is derived from an EMBL/GenBank/DDBJ whole genome shotgun (WGS) entry which is preliminary data.</text>
</comment>
<sequence length="329" mass="38323">MDDNLVFFPNLKDRIIMLGKKALEEKNFKQALLYCDQLKELNQHTSQTELAAVACLMEQARLKEAKQRCEELVFGAFESDEAIDIYISLLVQLYDFNAVQSTIKDLMKENRISKSQMEQYESMLSLSSKVAKNEQDQSDEKVIMSLFDSSSSYSDQLMALSELRKIESANYIPILKKFYLDEKANPIIKSLVCFVLQEQQLNTQFIVKKLGMEITWNPIEELKEHDEFVNSVVKKLTSVLENEDPSLLEIVLMFWQHFITIYFPLLPSPHKVNEWAATMYVIVHENFDRFIDVNEVENQFSVNFNEIEPLVSQVRDFEKQGLFDAYTLT</sequence>
<proteinExistence type="predicted"/>
<dbReference type="RefSeq" id="WP_209401818.1">
    <property type="nucleotide sequence ID" value="NZ_JAGIYQ010000001.1"/>
</dbReference>
<dbReference type="Proteomes" id="UP000682134">
    <property type="component" value="Unassembled WGS sequence"/>
</dbReference>
<evidence type="ECO:0000313" key="2">
    <source>
        <dbReference type="Proteomes" id="UP000682134"/>
    </source>
</evidence>
<accession>A0A940NS63</accession>
<evidence type="ECO:0000313" key="1">
    <source>
        <dbReference type="EMBL" id="MBP0723913.1"/>
    </source>
</evidence>